<sequence>MAMHLGDDGEDTDNSNSDDFVNNNDGTDSNNDDNASSSSKPDKLTVHLAALLHGISD</sequence>
<organism evidence="1 2">
    <name type="scientific">Aspergillus costaricaensis CBS 115574</name>
    <dbReference type="NCBI Taxonomy" id="1448317"/>
    <lineage>
        <taxon>Eukaryota</taxon>
        <taxon>Fungi</taxon>
        <taxon>Dikarya</taxon>
        <taxon>Ascomycota</taxon>
        <taxon>Pezizomycotina</taxon>
        <taxon>Eurotiomycetes</taxon>
        <taxon>Eurotiomycetidae</taxon>
        <taxon>Eurotiales</taxon>
        <taxon>Aspergillaceae</taxon>
        <taxon>Aspergillus</taxon>
        <taxon>Aspergillus subgen. Circumdati</taxon>
    </lineage>
</organism>
<protein>
    <submittedName>
        <fullName evidence="1">Uncharacterized protein</fullName>
    </submittedName>
</protein>
<proteinExistence type="predicted"/>
<name>A0ACD1ISI3_9EURO</name>
<dbReference type="Proteomes" id="UP000249748">
    <property type="component" value="Unassembled WGS sequence"/>
</dbReference>
<accession>A0ACD1ISI3</accession>
<dbReference type="EMBL" id="KZ824538">
    <property type="protein sequence ID" value="RAK92632.1"/>
    <property type="molecule type" value="Genomic_DNA"/>
</dbReference>
<keyword evidence="2" id="KW-1185">Reference proteome</keyword>
<evidence type="ECO:0000313" key="2">
    <source>
        <dbReference type="Proteomes" id="UP000249748"/>
    </source>
</evidence>
<gene>
    <name evidence="1" type="ORF">BO79DRAFT_251137</name>
</gene>
<evidence type="ECO:0000313" key="1">
    <source>
        <dbReference type="EMBL" id="RAK92632.1"/>
    </source>
</evidence>
<reference evidence="1" key="1">
    <citation type="submission" date="2018-02" db="EMBL/GenBank/DDBJ databases">
        <title>The genomes of Aspergillus section Nigri reveals drivers in fungal speciation.</title>
        <authorList>
            <consortium name="DOE Joint Genome Institute"/>
            <person name="Vesth T.C."/>
            <person name="Nybo J."/>
            <person name="Theobald S."/>
            <person name="Brandl J."/>
            <person name="Frisvad J.C."/>
            <person name="Nielsen K.F."/>
            <person name="Lyhne E.K."/>
            <person name="Kogle M.E."/>
            <person name="Kuo A."/>
            <person name="Riley R."/>
            <person name="Clum A."/>
            <person name="Nolan M."/>
            <person name="Lipzen A."/>
            <person name="Salamov A."/>
            <person name="Henrissat B."/>
            <person name="Wiebenga A."/>
            <person name="De vries R.P."/>
            <person name="Grigoriev I.V."/>
            <person name="Mortensen U.H."/>
            <person name="Andersen M.R."/>
            <person name="Baker S.E."/>
        </authorList>
    </citation>
    <scope>NUCLEOTIDE SEQUENCE</scope>
    <source>
        <strain evidence="1">CBS 115574</strain>
    </source>
</reference>